<reference evidence="6 7" key="1">
    <citation type="submission" date="2019-02" db="EMBL/GenBank/DDBJ databases">
        <title>Deep-cultivation of Planctomycetes and their phenomic and genomic characterization uncovers novel biology.</title>
        <authorList>
            <person name="Wiegand S."/>
            <person name="Jogler M."/>
            <person name="Boedeker C."/>
            <person name="Pinto D."/>
            <person name="Vollmers J."/>
            <person name="Rivas-Marin E."/>
            <person name="Kohn T."/>
            <person name="Peeters S.H."/>
            <person name="Heuer A."/>
            <person name="Rast P."/>
            <person name="Oberbeckmann S."/>
            <person name="Bunk B."/>
            <person name="Jeske O."/>
            <person name="Meyerdierks A."/>
            <person name="Storesund J.E."/>
            <person name="Kallscheuer N."/>
            <person name="Luecker S."/>
            <person name="Lage O.M."/>
            <person name="Pohl T."/>
            <person name="Merkel B.J."/>
            <person name="Hornburger P."/>
            <person name="Mueller R.-W."/>
            <person name="Bruemmer F."/>
            <person name="Labrenz M."/>
            <person name="Spormann A.M."/>
            <person name="Op den Camp H."/>
            <person name="Overmann J."/>
            <person name="Amann R."/>
            <person name="Jetten M.S.M."/>
            <person name="Mascher T."/>
            <person name="Medema M.H."/>
            <person name="Devos D.P."/>
            <person name="Kaster A.-K."/>
            <person name="Ovreas L."/>
            <person name="Rohde M."/>
            <person name="Galperin M.Y."/>
            <person name="Jogler C."/>
        </authorList>
    </citation>
    <scope>NUCLEOTIDE SEQUENCE [LARGE SCALE GENOMIC DNA]</scope>
    <source>
        <strain evidence="6 7">ETA_A8</strain>
    </source>
</reference>
<dbReference type="SUPFAM" id="SSF51905">
    <property type="entry name" value="FAD/NAD(P)-binding domain"/>
    <property type="match status" value="1"/>
</dbReference>
<keyword evidence="6" id="KW-0560">Oxidoreductase</keyword>
<feature type="domain" description="FAD-binding" evidence="5">
    <location>
        <begin position="3"/>
        <end position="342"/>
    </location>
</feature>
<dbReference type="EMBL" id="CP036274">
    <property type="protein sequence ID" value="QDU30613.1"/>
    <property type="molecule type" value="Genomic_DNA"/>
</dbReference>
<evidence type="ECO:0000313" key="6">
    <source>
        <dbReference type="EMBL" id="QDU30613.1"/>
    </source>
</evidence>
<dbReference type="Pfam" id="PF01494">
    <property type="entry name" value="FAD_binding_3"/>
    <property type="match status" value="1"/>
</dbReference>
<dbReference type="InterPro" id="IPR002938">
    <property type="entry name" value="FAD-bd"/>
</dbReference>
<dbReference type="InterPro" id="IPR050641">
    <property type="entry name" value="RIFMO-like"/>
</dbReference>
<protein>
    <submittedName>
        <fullName evidence="6">Pentachlorophenol 4-monooxygenase</fullName>
        <ecNumber evidence="6">1.14.13.50</ecNumber>
    </submittedName>
</protein>
<evidence type="ECO:0000256" key="1">
    <source>
        <dbReference type="ARBA" id="ARBA00001974"/>
    </source>
</evidence>
<keyword evidence="3" id="KW-0274">FAD</keyword>
<proteinExistence type="predicted"/>
<dbReference type="InterPro" id="IPR036188">
    <property type="entry name" value="FAD/NAD-bd_sf"/>
</dbReference>
<dbReference type="PRINTS" id="PR00420">
    <property type="entry name" value="RNGMNOXGNASE"/>
</dbReference>
<dbReference type="GO" id="GO:0018677">
    <property type="term" value="F:pentachlorophenol monooxygenase activity"/>
    <property type="evidence" value="ECO:0007669"/>
    <property type="project" value="UniProtKB-EC"/>
</dbReference>
<dbReference type="Gene3D" id="3.30.70.2450">
    <property type="match status" value="1"/>
</dbReference>
<dbReference type="Proteomes" id="UP000315017">
    <property type="component" value="Chromosome"/>
</dbReference>
<evidence type="ECO:0000259" key="5">
    <source>
        <dbReference type="Pfam" id="PF01494"/>
    </source>
</evidence>
<comment type="cofactor">
    <cofactor evidence="1">
        <name>FAD</name>
        <dbReference type="ChEBI" id="CHEBI:57692"/>
    </cofactor>
</comment>
<feature type="region of interest" description="Disordered" evidence="4">
    <location>
        <begin position="398"/>
        <end position="421"/>
    </location>
</feature>
<keyword evidence="7" id="KW-1185">Reference proteome</keyword>
<dbReference type="EC" id="1.14.13.50" evidence="6"/>
<gene>
    <name evidence="6" type="primary">pcpB</name>
    <name evidence="6" type="ORF">ETAA8_57590</name>
</gene>
<sequence length="494" mass="52682">MSAQVLIVGAGPVGLTLAAELARYGVAVRIVEKSAQRTDKSKALVLWSRTLELLARAGCSETFVAAGHKVLAANIVTGNKLIGHINISTVDSPFPYALMLPQSDTERLLEEHLLRQGVSLERQTELLSFSQTDQSVTSILRQADGSEETLATEWLVGCDGAHSTVRHGLGLSFLGDTLQSNWILADIHVKGFPFPDSEIATYWHEDGVLVVFPILPGRFRVIANIDLAAGSQPTEPSLEQVQAIMDRRGPGGMVASDPIWLAGFRINERKVADYRLGRVFVAGDAAHVHSPAGGQGMNTGMQDAFNLAWKLALVCRKNCADGKLLTSYSSERSAIGAQVLAAAGHLTAVAIMKNHAAQTVRNLVGHFMLGFAPVRTAIVNNMTEVSIGYGHSPLNGPSDSGLGAPVPGQRVAPLADRAPAGSGNSPRFVLFASPSSEVQRLIEEFPTLLDSQLRMPFKPDGLWLVRPDGYAACAVKAGEEQAIAEYLVSITGGN</sequence>
<keyword evidence="6" id="KW-0503">Monooxygenase</keyword>
<dbReference type="OrthoDB" id="9766816at2"/>
<dbReference type="KEGG" id="aagg:ETAA8_57590"/>
<name>A0A517YK67_9BACT</name>
<evidence type="ECO:0000256" key="4">
    <source>
        <dbReference type="SAM" id="MobiDB-lite"/>
    </source>
</evidence>
<evidence type="ECO:0000256" key="3">
    <source>
        <dbReference type="ARBA" id="ARBA00022827"/>
    </source>
</evidence>
<dbReference type="GO" id="GO:0071949">
    <property type="term" value="F:FAD binding"/>
    <property type="evidence" value="ECO:0007669"/>
    <property type="project" value="InterPro"/>
</dbReference>
<organism evidence="6 7">
    <name type="scientific">Anatilimnocola aggregata</name>
    <dbReference type="NCBI Taxonomy" id="2528021"/>
    <lineage>
        <taxon>Bacteria</taxon>
        <taxon>Pseudomonadati</taxon>
        <taxon>Planctomycetota</taxon>
        <taxon>Planctomycetia</taxon>
        <taxon>Pirellulales</taxon>
        <taxon>Pirellulaceae</taxon>
        <taxon>Anatilimnocola</taxon>
    </lineage>
</organism>
<dbReference type="AlphaFoldDB" id="A0A517YK67"/>
<evidence type="ECO:0000256" key="2">
    <source>
        <dbReference type="ARBA" id="ARBA00022630"/>
    </source>
</evidence>
<dbReference type="PANTHER" id="PTHR43004">
    <property type="entry name" value="TRK SYSTEM POTASSIUM UPTAKE PROTEIN"/>
    <property type="match status" value="1"/>
</dbReference>
<dbReference type="RefSeq" id="WP_145096387.1">
    <property type="nucleotide sequence ID" value="NZ_CP036274.1"/>
</dbReference>
<keyword evidence="2" id="KW-0285">Flavoprotein</keyword>
<accession>A0A517YK67</accession>
<dbReference type="PANTHER" id="PTHR43004:SF19">
    <property type="entry name" value="BINDING MONOOXYGENASE, PUTATIVE (JCVI)-RELATED"/>
    <property type="match status" value="1"/>
</dbReference>
<evidence type="ECO:0000313" key="7">
    <source>
        <dbReference type="Proteomes" id="UP000315017"/>
    </source>
</evidence>
<dbReference type="Gene3D" id="3.50.50.60">
    <property type="entry name" value="FAD/NAD(P)-binding domain"/>
    <property type="match status" value="1"/>
</dbReference>